<dbReference type="AlphaFoldDB" id="A0A2P2IYD3"/>
<proteinExistence type="predicted"/>
<organism evidence="2">
    <name type="scientific">Rhizophora mucronata</name>
    <name type="common">Asiatic mangrove</name>
    <dbReference type="NCBI Taxonomy" id="61149"/>
    <lineage>
        <taxon>Eukaryota</taxon>
        <taxon>Viridiplantae</taxon>
        <taxon>Streptophyta</taxon>
        <taxon>Embryophyta</taxon>
        <taxon>Tracheophyta</taxon>
        <taxon>Spermatophyta</taxon>
        <taxon>Magnoliopsida</taxon>
        <taxon>eudicotyledons</taxon>
        <taxon>Gunneridae</taxon>
        <taxon>Pentapetalae</taxon>
        <taxon>rosids</taxon>
        <taxon>fabids</taxon>
        <taxon>Malpighiales</taxon>
        <taxon>Rhizophoraceae</taxon>
        <taxon>Rhizophora</taxon>
    </lineage>
</organism>
<reference evidence="2" key="1">
    <citation type="submission" date="2018-02" db="EMBL/GenBank/DDBJ databases">
        <title>Rhizophora mucronata_Transcriptome.</title>
        <authorList>
            <person name="Meera S.P."/>
            <person name="Sreeshan A."/>
            <person name="Augustine A."/>
        </authorList>
    </citation>
    <scope>NUCLEOTIDE SEQUENCE</scope>
    <source>
        <tissue evidence="2">Leaf</tissue>
    </source>
</reference>
<evidence type="ECO:0000313" key="2">
    <source>
        <dbReference type="EMBL" id="MBW86222.1"/>
    </source>
</evidence>
<feature type="region of interest" description="Disordered" evidence="1">
    <location>
        <begin position="40"/>
        <end position="62"/>
    </location>
</feature>
<sequence>MELKRVQSSGLKWKMHEPQFGFNCSGYLLFGALATACPTEKNQNDSRHLSVLSQKRSPSFDE</sequence>
<feature type="compositionally biased region" description="Polar residues" evidence="1">
    <location>
        <begin position="51"/>
        <end position="62"/>
    </location>
</feature>
<name>A0A2P2IYD3_RHIMU</name>
<accession>A0A2P2IYD3</accession>
<dbReference type="EMBL" id="GGEC01005739">
    <property type="protein sequence ID" value="MBW86222.1"/>
    <property type="molecule type" value="Transcribed_RNA"/>
</dbReference>
<protein>
    <submittedName>
        <fullName evidence="2">Uncharacterized protein</fullName>
    </submittedName>
</protein>
<evidence type="ECO:0000256" key="1">
    <source>
        <dbReference type="SAM" id="MobiDB-lite"/>
    </source>
</evidence>